<dbReference type="PROSITE" id="PS51257">
    <property type="entry name" value="PROKAR_LIPOPROTEIN"/>
    <property type="match status" value="1"/>
</dbReference>
<reference evidence="2 3" key="1">
    <citation type="submission" date="2016-01" db="EMBL/GenBank/DDBJ databases">
        <title>Whole genome sequencing of Myroides marinus L41.</title>
        <authorList>
            <person name="Hong K.W."/>
        </authorList>
    </citation>
    <scope>NUCLEOTIDE SEQUENCE [LARGE SCALE GENOMIC DNA]</scope>
    <source>
        <strain evidence="2 3">L41</strain>
    </source>
</reference>
<dbReference type="EMBL" id="LQNU01000049">
    <property type="protein sequence ID" value="KZE81983.1"/>
    <property type="molecule type" value="Genomic_DNA"/>
</dbReference>
<dbReference type="RefSeq" id="WP_038984569.1">
    <property type="nucleotide sequence ID" value="NZ_JACAJO010000004.1"/>
</dbReference>
<dbReference type="AlphaFoldDB" id="A0A163ZL40"/>
<comment type="caution">
    <text evidence="2">The sequence shown here is derived from an EMBL/GenBank/DDBJ whole genome shotgun (WGS) entry which is preliminary data.</text>
</comment>
<evidence type="ECO:0000313" key="3">
    <source>
        <dbReference type="Proteomes" id="UP000076630"/>
    </source>
</evidence>
<name>A0A163ZL40_9FLAO</name>
<dbReference type="InterPro" id="IPR025485">
    <property type="entry name" value="DUF4377"/>
</dbReference>
<proteinExistence type="predicted"/>
<sequence length="131" mass="14770">MRRVILLMALSVGIFTSCKDAKTDETNTTETEQTEIPQVGEHAEDINSVKVLYVASTLDECVGAAPKKCLMVKEEEDAPWELMYQDIEGFDYQEGYEYKIEVKREEVSNPAADAPSIKYVLVKEISKEKKG</sequence>
<keyword evidence="3" id="KW-1185">Reference proteome</keyword>
<dbReference type="Proteomes" id="UP000076630">
    <property type="component" value="Unassembled WGS sequence"/>
</dbReference>
<evidence type="ECO:0000313" key="2">
    <source>
        <dbReference type="EMBL" id="KZE81983.1"/>
    </source>
</evidence>
<organism evidence="2 3">
    <name type="scientific">Myroides marinus</name>
    <dbReference type="NCBI Taxonomy" id="703342"/>
    <lineage>
        <taxon>Bacteria</taxon>
        <taxon>Pseudomonadati</taxon>
        <taxon>Bacteroidota</taxon>
        <taxon>Flavobacteriia</taxon>
        <taxon>Flavobacteriales</taxon>
        <taxon>Flavobacteriaceae</taxon>
        <taxon>Myroides</taxon>
    </lineage>
</organism>
<protein>
    <recommendedName>
        <fullName evidence="1">DUF4377 domain-containing protein</fullName>
    </recommendedName>
</protein>
<feature type="domain" description="DUF4377" evidence="1">
    <location>
        <begin position="53"/>
        <end position="127"/>
    </location>
</feature>
<accession>A0A163ZL40</accession>
<gene>
    <name evidence="2" type="ORF">AV926_07585</name>
</gene>
<evidence type="ECO:0000259" key="1">
    <source>
        <dbReference type="Pfam" id="PF14302"/>
    </source>
</evidence>
<dbReference type="OrthoDB" id="880459at2"/>
<dbReference type="Pfam" id="PF14302">
    <property type="entry name" value="DUF4377"/>
    <property type="match status" value="1"/>
</dbReference>